<feature type="domain" description="GtrA/DPMS transmembrane" evidence="7">
    <location>
        <begin position="21"/>
        <end position="135"/>
    </location>
</feature>
<evidence type="ECO:0000256" key="4">
    <source>
        <dbReference type="ARBA" id="ARBA00022989"/>
    </source>
</evidence>
<feature type="transmembrane region" description="Helical" evidence="6">
    <location>
        <begin position="82"/>
        <end position="101"/>
    </location>
</feature>
<protein>
    <submittedName>
        <fullName evidence="8">Membrane protein</fullName>
    </submittedName>
</protein>
<dbReference type="InterPro" id="IPR051401">
    <property type="entry name" value="GtrA_CellWall_Glycosyl"/>
</dbReference>
<dbReference type="InterPro" id="IPR007267">
    <property type="entry name" value="GtrA_DPMS_TM"/>
</dbReference>
<keyword evidence="3 6" id="KW-0812">Transmembrane</keyword>
<dbReference type="eggNOG" id="COG2246">
    <property type="taxonomic scope" value="Bacteria"/>
</dbReference>
<keyword evidence="5 6" id="KW-0472">Membrane</keyword>
<organism evidence="8 9">
    <name type="scientific">Lysobacter defluvii IMMIB APB-9 = DSM 18482</name>
    <dbReference type="NCBI Taxonomy" id="1385515"/>
    <lineage>
        <taxon>Bacteria</taxon>
        <taxon>Pseudomonadati</taxon>
        <taxon>Pseudomonadota</taxon>
        <taxon>Gammaproteobacteria</taxon>
        <taxon>Lysobacterales</taxon>
        <taxon>Lysobacteraceae</taxon>
        <taxon>Novilysobacter</taxon>
    </lineage>
</organism>
<gene>
    <name evidence="8" type="ORF">N791_11435</name>
</gene>
<keyword evidence="4 6" id="KW-1133">Transmembrane helix</keyword>
<accession>A0A0A0MA37</accession>
<proteinExistence type="inferred from homology"/>
<name>A0A0A0MA37_9GAMM</name>
<dbReference type="AlphaFoldDB" id="A0A0A0MA37"/>
<keyword evidence="9" id="KW-1185">Reference proteome</keyword>
<evidence type="ECO:0000256" key="6">
    <source>
        <dbReference type="SAM" id="Phobius"/>
    </source>
</evidence>
<evidence type="ECO:0000313" key="9">
    <source>
        <dbReference type="Proteomes" id="UP000030003"/>
    </source>
</evidence>
<dbReference type="GO" id="GO:0000271">
    <property type="term" value="P:polysaccharide biosynthetic process"/>
    <property type="evidence" value="ECO:0007669"/>
    <property type="project" value="InterPro"/>
</dbReference>
<comment type="similarity">
    <text evidence="2">Belongs to the GtrA family.</text>
</comment>
<evidence type="ECO:0000259" key="7">
    <source>
        <dbReference type="Pfam" id="PF04138"/>
    </source>
</evidence>
<evidence type="ECO:0000256" key="2">
    <source>
        <dbReference type="ARBA" id="ARBA00009399"/>
    </source>
</evidence>
<feature type="transmembrane region" description="Helical" evidence="6">
    <location>
        <begin position="51"/>
        <end position="70"/>
    </location>
</feature>
<dbReference type="PANTHER" id="PTHR38459">
    <property type="entry name" value="PROPHAGE BACTOPRENOL-LINKED GLUCOSE TRANSLOCASE HOMOLOG"/>
    <property type="match status" value="1"/>
</dbReference>
<comment type="caution">
    <text evidence="8">The sequence shown here is derived from an EMBL/GenBank/DDBJ whole genome shotgun (WGS) entry which is preliminary data.</text>
</comment>
<dbReference type="GO" id="GO:0005886">
    <property type="term" value="C:plasma membrane"/>
    <property type="evidence" value="ECO:0007669"/>
    <property type="project" value="TreeGrafter"/>
</dbReference>
<dbReference type="EMBL" id="AVBH01000029">
    <property type="protein sequence ID" value="KGO99129.1"/>
    <property type="molecule type" value="Genomic_DNA"/>
</dbReference>
<feature type="transmembrane region" description="Helical" evidence="6">
    <location>
        <begin position="113"/>
        <end position="135"/>
    </location>
</feature>
<evidence type="ECO:0000256" key="3">
    <source>
        <dbReference type="ARBA" id="ARBA00022692"/>
    </source>
</evidence>
<comment type="subcellular location">
    <subcellularLocation>
        <location evidence="1">Membrane</location>
        <topology evidence="1">Multi-pass membrane protein</topology>
    </subcellularLocation>
</comment>
<evidence type="ECO:0000256" key="1">
    <source>
        <dbReference type="ARBA" id="ARBA00004141"/>
    </source>
</evidence>
<sequence>MVAAAGGHRAMNSLGKQGSHYLVFGAVQWLLDWGVMVGLSHLGLPVRQANVAGRVCGALIGFWLNGRFTFAGEDTTLGRVQFVRFVLLWLATTFLSTWMIGAVDDYLGLKWAWLAKPLVEVVLGLLGFLVSRHWVYRR</sequence>
<evidence type="ECO:0000313" key="8">
    <source>
        <dbReference type="EMBL" id="KGO99129.1"/>
    </source>
</evidence>
<evidence type="ECO:0000256" key="5">
    <source>
        <dbReference type="ARBA" id="ARBA00023136"/>
    </source>
</evidence>
<dbReference type="STRING" id="1385515.GCA_000423325_01677"/>
<dbReference type="Pfam" id="PF04138">
    <property type="entry name" value="GtrA_DPMS_TM"/>
    <property type="match status" value="1"/>
</dbReference>
<dbReference type="Proteomes" id="UP000030003">
    <property type="component" value="Unassembled WGS sequence"/>
</dbReference>
<dbReference type="PANTHER" id="PTHR38459:SF1">
    <property type="entry name" value="PROPHAGE BACTOPRENOL-LINKED GLUCOSE TRANSLOCASE HOMOLOG"/>
    <property type="match status" value="1"/>
</dbReference>
<reference evidence="8 9" key="1">
    <citation type="submission" date="2013-08" db="EMBL/GenBank/DDBJ databases">
        <title>Genomic analysis of Lysobacter defluvii.</title>
        <authorList>
            <person name="Wang Q."/>
            <person name="Wang G."/>
        </authorList>
    </citation>
    <scope>NUCLEOTIDE SEQUENCE [LARGE SCALE GENOMIC DNA]</scope>
    <source>
        <strain evidence="8 9">IMMIB APB-9</strain>
    </source>
</reference>
<feature type="transmembrane region" description="Helical" evidence="6">
    <location>
        <begin position="21"/>
        <end position="39"/>
    </location>
</feature>